<proteinExistence type="predicted"/>
<dbReference type="CDD" id="cd18102">
    <property type="entry name" value="Trm10_MRRP1"/>
    <property type="match status" value="1"/>
</dbReference>
<feature type="domain" description="SAM-dependent MTase TRM10-type" evidence="10">
    <location>
        <begin position="156"/>
        <end position="366"/>
    </location>
</feature>
<dbReference type="InterPro" id="IPR028564">
    <property type="entry name" value="MT_TRM10-typ"/>
</dbReference>
<keyword evidence="6" id="KW-0809">Transit peptide</keyword>
<dbReference type="GO" id="GO:0008168">
    <property type="term" value="F:methyltransferase activity"/>
    <property type="evidence" value="ECO:0007669"/>
    <property type="project" value="UniProtKB-KW"/>
</dbReference>
<dbReference type="EMBL" id="GEEE01004789">
    <property type="protein sequence ID" value="JAP58436.1"/>
    <property type="molecule type" value="Transcribed_RNA"/>
</dbReference>
<evidence type="ECO:0000256" key="1">
    <source>
        <dbReference type="ARBA" id="ARBA00004173"/>
    </source>
</evidence>
<reference evidence="11" key="1">
    <citation type="submission" date="2016-01" db="EMBL/GenBank/DDBJ databases">
        <title>Reference transcriptome for the parasite Schistocephalus solidus: insights into the molecular evolution of parasitism.</title>
        <authorList>
            <person name="Hebert F.O."/>
            <person name="Grambauer S."/>
            <person name="Barber I."/>
            <person name="Landry C.R."/>
            <person name="Aubin-Horth N."/>
        </authorList>
    </citation>
    <scope>NUCLEOTIDE SEQUENCE</scope>
</reference>
<dbReference type="GO" id="GO:0005654">
    <property type="term" value="C:nucleoplasm"/>
    <property type="evidence" value="ECO:0007669"/>
    <property type="project" value="TreeGrafter"/>
</dbReference>
<dbReference type="PROSITE" id="PS51675">
    <property type="entry name" value="SAM_MT_TRM10"/>
    <property type="match status" value="1"/>
</dbReference>
<evidence type="ECO:0000256" key="3">
    <source>
        <dbReference type="ARBA" id="ARBA00022679"/>
    </source>
</evidence>
<keyword evidence="7" id="KW-0175">Coiled coil</keyword>
<name>A0A0X3QFI2_SCHSO</name>
<dbReference type="InterPro" id="IPR038459">
    <property type="entry name" value="MT_TRM10-typ_sf"/>
</dbReference>
<protein>
    <recommendedName>
        <fullName evidence="9">RNA (guanine-9-)-methyltransferase domain-containing protein 1</fullName>
    </recommendedName>
</protein>
<dbReference type="Gene3D" id="3.40.1280.30">
    <property type="match status" value="1"/>
</dbReference>
<evidence type="ECO:0000256" key="6">
    <source>
        <dbReference type="ARBA" id="ARBA00022946"/>
    </source>
</evidence>
<dbReference type="GO" id="GO:0032259">
    <property type="term" value="P:methylation"/>
    <property type="evidence" value="ECO:0007669"/>
    <property type="project" value="UniProtKB-KW"/>
</dbReference>
<dbReference type="PANTHER" id="PTHR13563:SF5">
    <property type="entry name" value="TRNA METHYLTRANSFERASE 10 HOMOLOG C"/>
    <property type="match status" value="1"/>
</dbReference>
<evidence type="ECO:0000256" key="4">
    <source>
        <dbReference type="ARBA" id="ARBA00022691"/>
    </source>
</evidence>
<evidence type="ECO:0000259" key="10">
    <source>
        <dbReference type="PROSITE" id="PS51675"/>
    </source>
</evidence>
<gene>
    <name evidence="11" type="primary">MRRP1</name>
    <name evidence="11" type="ORF">TR96399</name>
</gene>
<organism evidence="11">
    <name type="scientific">Schistocephalus solidus</name>
    <name type="common">Tapeworm</name>
    <dbReference type="NCBI Taxonomy" id="70667"/>
    <lineage>
        <taxon>Eukaryota</taxon>
        <taxon>Metazoa</taxon>
        <taxon>Spiralia</taxon>
        <taxon>Lophotrochozoa</taxon>
        <taxon>Platyhelminthes</taxon>
        <taxon>Cestoda</taxon>
        <taxon>Eucestoda</taxon>
        <taxon>Diphyllobothriidea</taxon>
        <taxon>Diphyllobothriidae</taxon>
        <taxon>Schistocephalus</taxon>
    </lineage>
</organism>
<keyword evidence="2" id="KW-0489">Methyltransferase</keyword>
<dbReference type="GO" id="GO:0000049">
    <property type="term" value="F:tRNA binding"/>
    <property type="evidence" value="ECO:0007669"/>
    <property type="project" value="TreeGrafter"/>
</dbReference>
<dbReference type="GO" id="GO:0005739">
    <property type="term" value="C:mitochondrion"/>
    <property type="evidence" value="ECO:0007669"/>
    <property type="project" value="UniProtKB-SubCell"/>
</dbReference>
<keyword evidence="5" id="KW-0819">tRNA processing</keyword>
<evidence type="ECO:0000256" key="7">
    <source>
        <dbReference type="ARBA" id="ARBA00023054"/>
    </source>
</evidence>
<keyword evidence="8" id="KW-0496">Mitochondrion</keyword>
<dbReference type="GO" id="GO:0097745">
    <property type="term" value="P:mitochondrial tRNA 5'-end processing"/>
    <property type="evidence" value="ECO:0007669"/>
    <property type="project" value="TreeGrafter"/>
</dbReference>
<dbReference type="AlphaFoldDB" id="A0A0X3QFI2"/>
<dbReference type="InterPro" id="IPR025812">
    <property type="entry name" value="Trm10_C_MTase_dom"/>
</dbReference>
<keyword evidence="4" id="KW-0949">S-adenosyl-L-methionine</keyword>
<evidence type="ECO:0000256" key="8">
    <source>
        <dbReference type="ARBA" id="ARBA00023128"/>
    </source>
</evidence>
<dbReference type="PANTHER" id="PTHR13563">
    <property type="entry name" value="TRNA (GUANINE-9-) METHYLTRANSFERASE"/>
    <property type="match status" value="1"/>
</dbReference>
<dbReference type="GO" id="GO:0070131">
    <property type="term" value="P:positive regulation of mitochondrial translation"/>
    <property type="evidence" value="ECO:0007669"/>
    <property type="project" value="TreeGrafter"/>
</dbReference>
<comment type="subcellular location">
    <subcellularLocation>
        <location evidence="1">Mitochondrion</location>
    </subcellularLocation>
</comment>
<evidence type="ECO:0000256" key="9">
    <source>
        <dbReference type="ARBA" id="ARBA00029803"/>
    </source>
</evidence>
<sequence length="381" mass="43679">MYSILASRFRSGHKVLAMMSSAIVFCRSASFAGRPLPIPSYLLDRTVPSSNILENLLPEDQKRLDLIKTEHNAFVADGKQAPLKLTDDELLELLCCTSVSARRKYYAFRFKVSMMREARAAKQLQRAKESKFEAEYVQKNQILHVIREAPIRAHHDDWLAAEVRNLDSSQMLLVDCSHEEEMRVADQKNLAKQMALVLAHNRQMRPFPFHLVLTSLIQGTNQYQFFGNEFNARNDPSGPQCLENCLWTIRPEHYLELSSFLGDRRVVYLSPNAPRAFEPGEWDHNAAYVVGGIVDKAIRRPVTHARARRSGVECIRLPLERYLHWRAGNKTLTLVAIHGILATAKATNGDWKTALEKNIPARFLRDHDPVQREIDRMLRQV</sequence>
<dbReference type="InterPro" id="IPR007356">
    <property type="entry name" value="tRNA_m1G_MeTrfase_euk"/>
</dbReference>
<keyword evidence="3" id="KW-0808">Transferase</keyword>
<evidence type="ECO:0000313" key="11">
    <source>
        <dbReference type="EMBL" id="JAP58436.1"/>
    </source>
</evidence>
<accession>A0A0X3QFI2</accession>
<evidence type="ECO:0000256" key="5">
    <source>
        <dbReference type="ARBA" id="ARBA00022694"/>
    </source>
</evidence>
<evidence type="ECO:0000256" key="2">
    <source>
        <dbReference type="ARBA" id="ARBA00022603"/>
    </source>
</evidence>